<organism evidence="1 2">
    <name type="scientific">Caerostris extrusa</name>
    <name type="common">Bark spider</name>
    <name type="synonym">Caerostris bankana</name>
    <dbReference type="NCBI Taxonomy" id="172846"/>
    <lineage>
        <taxon>Eukaryota</taxon>
        <taxon>Metazoa</taxon>
        <taxon>Ecdysozoa</taxon>
        <taxon>Arthropoda</taxon>
        <taxon>Chelicerata</taxon>
        <taxon>Arachnida</taxon>
        <taxon>Araneae</taxon>
        <taxon>Araneomorphae</taxon>
        <taxon>Entelegynae</taxon>
        <taxon>Araneoidea</taxon>
        <taxon>Araneidae</taxon>
        <taxon>Caerostris</taxon>
    </lineage>
</organism>
<evidence type="ECO:0000313" key="2">
    <source>
        <dbReference type="Proteomes" id="UP001054945"/>
    </source>
</evidence>
<gene>
    <name evidence="1" type="ORF">CEXT_734331</name>
</gene>
<dbReference type="EMBL" id="BPLR01013618">
    <property type="protein sequence ID" value="GIY62439.1"/>
    <property type="molecule type" value="Genomic_DNA"/>
</dbReference>
<dbReference type="Proteomes" id="UP001054945">
    <property type="component" value="Unassembled WGS sequence"/>
</dbReference>
<comment type="caution">
    <text evidence="1">The sequence shown here is derived from an EMBL/GenBank/DDBJ whole genome shotgun (WGS) entry which is preliminary data.</text>
</comment>
<sequence length="155" mass="17203">MSLCSAKNELSEFQERCSSIFVWKLQGLIIVMTPQIRNGALIDALLPYVRLGSLAKKERRNGTHSTKNELSEFWERPSSIFVSKLQGLIIVMTPQIRNGALIDALLPYVRLGSLGKKKGEIEPIAVSSRLIRNSIKFVTQIADCFSCEALEPPGA</sequence>
<reference evidence="1 2" key="1">
    <citation type="submission" date="2021-06" db="EMBL/GenBank/DDBJ databases">
        <title>Caerostris extrusa draft genome.</title>
        <authorList>
            <person name="Kono N."/>
            <person name="Arakawa K."/>
        </authorList>
    </citation>
    <scope>NUCLEOTIDE SEQUENCE [LARGE SCALE GENOMIC DNA]</scope>
</reference>
<accession>A0AAV4UXH2</accession>
<dbReference type="AlphaFoldDB" id="A0AAV4UXH2"/>
<proteinExistence type="predicted"/>
<evidence type="ECO:0000313" key="1">
    <source>
        <dbReference type="EMBL" id="GIY62439.1"/>
    </source>
</evidence>
<name>A0AAV4UXH2_CAEEX</name>
<protein>
    <submittedName>
        <fullName evidence="1">Uncharacterized protein</fullName>
    </submittedName>
</protein>
<keyword evidence="2" id="KW-1185">Reference proteome</keyword>